<sequence length="130" mass="14874">MTKRLNEKQLAAITILAQPKRGGLTYEEVAEKVGVARSTLYEWKKLDAFNEAIKREVVRNTIDRMPEVLESVPDHIIRNGNAAMLRTYLQMHDLLSDKLEIDNKSSVEGTSDLDKMRAEIERFRAQKASD</sequence>
<dbReference type="InterPro" id="IPR009057">
    <property type="entry name" value="Homeodomain-like_sf"/>
</dbReference>
<dbReference type="SUPFAM" id="SSF46689">
    <property type="entry name" value="Homeodomain-like"/>
    <property type="match status" value="1"/>
</dbReference>
<proteinExistence type="predicted"/>
<evidence type="ECO:0000313" key="3">
    <source>
        <dbReference type="Proteomes" id="UP000053881"/>
    </source>
</evidence>
<protein>
    <recommendedName>
        <fullName evidence="1">Homeodomain phBC6A51-type domain-containing protein</fullName>
    </recommendedName>
</protein>
<reference evidence="2 3" key="1">
    <citation type="submission" date="2015-06" db="EMBL/GenBank/DDBJ databases">
        <title>Genome sequencing project of Bacillus galactosidilyticus PL133.</title>
        <authorList>
            <person name="Gaiero J."/>
            <person name="Nicol R."/>
            <person name="Habash M."/>
        </authorList>
    </citation>
    <scope>NUCLEOTIDE SEQUENCE [LARGE SCALE GENOMIC DNA]</scope>
    <source>
        <strain evidence="2 3">PL133</strain>
    </source>
</reference>
<dbReference type="InterPro" id="IPR024978">
    <property type="entry name" value="Homeodomain_phBC6A51-type"/>
</dbReference>
<dbReference type="AlphaFoldDB" id="A0A0Q9XSR4"/>
<accession>A0A0Q9XSR4</accession>
<feature type="domain" description="Homeodomain phBC6A51-type" evidence="1">
    <location>
        <begin position="3"/>
        <end position="104"/>
    </location>
</feature>
<evidence type="ECO:0000313" key="2">
    <source>
        <dbReference type="EMBL" id="KRG11547.1"/>
    </source>
</evidence>
<comment type="caution">
    <text evidence="2">The sequence shown here is derived from an EMBL/GenBank/DDBJ whole genome shotgun (WGS) entry which is preliminary data.</text>
</comment>
<dbReference type="Proteomes" id="UP000053881">
    <property type="component" value="Unassembled WGS sequence"/>
</dbReference>
<dbReference type="Gene3D" id="1.10.10.60">
    <property type="entry name" value="Homeodomain-like"/>
    <property type="match status" value="1"/>
</dbReference>
<gene>
    <name evidence="2" type="ORF">ACA29_17060</name>
</gene>
<dbReference type="EMBL" id="LGPB01000122">
    <property type="protein sequence ID" value="KRG11547.1"/>
    <property type="molecule type" value="Genomic_DNA"/>
</dbReference>
<name>A0A0Q9XSR4_9BACI</name>
<evidence type="ECO:0000259" key="1">
    <source>
        <dbReference type="Pfam" id="PF13022"/>
    </source>
</evidence>
<dbReference type="PATRIC" id="fig|217031.4.peg.5799"/>
<dbReference type="Pfam" id="PF13022">
    <property type="entry name" value="HTH_Tnp_1_2"/>
    <property type="match status" value="1"/>
</dbReference>
<organism evidence="2 3">
    <name type="scientific">Lederbergia galactosidilytica</name>
    <dbReference type="NCBI Taxonomy" id="217031"/>
    <lineage>
        <taxon>Bacteria</taxon>
        <taxon>Bacillati</taxon>
        <taxon>Bacillota</taxon>
        <taxon>Bacilli</taxon>
        <taxon>Bacillales</taxon>
        <taxon>Bacillaceae</taxon>
        <taxon>Lederbergia</taxon>
    </lineage>
</organism>